<feature type="transmembrane region" description="Helical" evidence="3">
    <location>
        <begin position="109"/>
        <end position="132"/>
    </location>
</feature>
<evidence type="ECO:0000313" key="5">
    <source>
        <dbReference type="Proteomes" id="UP000824205"/>
    </source>
</evidence>
<proteinExistence type="predicted"/>
<keyword evidence="3" id="KW-0472">Membrane</keyword>
<accession>A0A9D1RE13</accession>
<dbReference type="EMBL" id="DXGE01000019">
    <property type="protein sequence ID" value="HIW85720.1"/>
    <property type="molecule type" value="Genomic_DNA"/>
</dbReference>
<protein>
    <submittedName>
        <fullName evidence="4">ECF transporter S component</fullName>
    </submittedName>
</protein>
<gene>
    <name evidence="4" type="ORF">IAA48_04415</name>
</gene>
<evidence type="ECO:0000256" key="1">
    <source>
        <dbReference type="ARBA" id="ARBA00022692"/>
    </source>
</evidence>
<dbReference type="Proteomes" id="UP000824205">
    <property type="component" value="Unassembled WGS sequence"/>
</dbReference>
<dbReference type="PANTHER" id="PTHR37815">
    <property type="entry name" value="UPF0397 PROTEIN BC_2624-RELATED"/>
    <property type="match status" value="1"/>
</dbReference>
<name>A0A9D1RE13_9FIRM</name>
<dbReference type="InterPro" id="IPR009825">
    <property type="entry name" value="ECF_substrate-spec-like"/>
</dbReference>
<dbReference type="AlphaFoldDB" id="A0A9D1RE13"/>
<dbReference type="Pfam" id="PF07155">
    <property type="entry name" value="ECF-ribofla_trS"/>
    <property type="match status" value="1"/>
</dbReference>
<reference evidence="4" key="2">
    <citation type="submission" date="2021-04" db="EMBL/GenBank/DDBJ databases">
        <authorList>
            <person name="Gilroy R."/>
        </authorList>
    </citation>
    <scope>NUCLEOTIDE SEQUENCE</scope>
    <source>
        <strain evidence="4">421</strain>
    </source>
</reference>
<dbReference type="PANTHER" id="PTHR37815:SF3">
    <property type="entry name" value="UPF0397 PROTEIN SPR0429"/>
    <property type="match status" value="1"/>
</dbReference>
<evidence type="ECO:0000313" key="4">
    <source>
        <dbReference type="EMBL" id="HIW85720.1"/>
    </source>
</evidence>
<comment type="caution">
    <text evidence="4">The sequence shown here is derived from an EMBL/GenBank/DDBJ whole genome shotgun (WGS) entry which is preliminary data.</text>
</comment>
<keyword evidence="2 3" id="KW-1133">Transmembrane helix</keyword>
<dbReference type="GO" id="GO:0016020">
    <property type="term" value="C:membrane"/>
    <property type="evidence" value="ECO:0007669"/>
    <property type="project" value="InterPro"/>
</dbReference>
<sequence length="176" mass="18610">MNKTMSVNKTTKNICFSAMFAAMVFGLTMLHVPIGAGGYIHVGDAVIYVTALLMGDPWAFISAAIGAACADLVSGFAVYAIPSAIIKVLIAVPFVLASKKQQSLLSVRTALLTVISGIITILGYFVTDLIVYRAGAVADLPANVIQAVGSAVVFIVLAFALDRAKIKLRFEKEIEK</sequence>
<evidence type="ECO:0000256" key="2">
    <source>
        <dbReference type="ARBA" id="ARBA00022989"/>
    </source>
</evidence>
<organism evidence="4 5">
    <name type="scientific">Candidatus Eubacterium faecipullorum</name>
    <dbReference type="NCBI Taxonomy" id="2838571"/>
    <lineage>
        <taxon>Bacteria</taxon>
        <taxon>Bacillati</taxon>
        <taxon>Bacillota</taxon>
        <taxon>Clostridia</taxon>
        <taxon>Eubacteriales</taxon>
        <taxon>Eubacteriaceae</taxon>
        <taxon>Eubacterium</taxon>
    </lineage>
</organism>
<keyword evidence="1 3" id="KW-0812">Transmembrane</keyword>
<feature type="transmembrane region" description="Helical" evidence="3">
    <location>
        <begin position="76"/>
        <end position="97"/>
    </location>
</feature>
<reference evidence="4" key="1">
    <citation type="journal article" date="2021" name="PeerJ">
        <title>Extensive microbial diversity within the chicken gut microbiome revealed by metagenomics and culture.</title>
        <authorList>
            <person name="Gilroy R."/>
            <person name="Ravi A."/>
            <person name="Getino M."/>
            <person name="Pursley I."/>
            <person name="Horton D.L."/>
            <person name="Alikhan N.F."/>
            <person name="Baker D."/>
            <person name="Gharbi K."/>
            <person name="Hall N."/>
            <person name="Watson M."/>
            <person name="Adriaenssens E.M."/>
            <person name="Foster-Nyarko E."/>
            <person name="Jarju S."/>
            <person name="Secka A."/>
            <person name="Antonio M."/>
            <person name="Oren A."/>
            <person name="Chaudhuri R.R."/>
            <person name="La Ragione R."/>
            <person name="Hildebrand F."/>
            <person name="Pallen M.J."/>
        </authorList>
    </citation>
    <scope>NUCLEOTIDE SEQUENCE</scope>
    <source>
        <strain evidence="4">421</strain>
    </source>
</reference>
<feature type="transmembrane region" description="Helical" evidence="3">
    <location>
        <begin position="20"/>
        <end position="40"/>
    </location>
</feature>
<evidence type="ECO:0000256" key="3">
    <source>
        <dbReference type="SAM" id="Phobius"/>
    </source>
</evidence>
<dbReference type="Gene3D" id="1.10.1760.20">
    <property type="match status" value="1"/>
</dbReference>
<feature type="transmembrane region" description="Helical" evidence="3">
    <location>
        <begin position="144"/>
        <end position="161"/>
    </location>
</feature>